<sequence length="259" mass="25613">MAVTAIATALAVSTGLGARSLWVAAAFLTGQLSVGWSNDWIDAARDARNRRADKPVGQGRLAVSTVRTAALVALALCVPLSLAMGLGAGLLHLAAVAAAWSYNARLKATALSWLPYALAFGAVPSIVVLALPGASAAPLWATAAGALLGVGAHLCNALPDLEEDLAQGVRGLPHRLGPRRSAAVAAVLLLTAAVVLAVGPPGPPGLPAVAAVGLSALVTAVGLARSRRAGSRDAFLAAIVVAALSVGLLVARGAVLAPA</sequence>
<reference evidence="6" key="1">
    <citation type="submission" date="2020-02" db="EMBL/GenBank/DDBJ databases">
        <authorList>
            <person name="Meier V. D."/>
        </authorList>
    </citation>
    <scope>NUCLEOTIDE SEQUENCE</scope>
    <source>
        <strain evidence="6">AVDCRST_MAG54</strain>
    </source>
</reference>
<dbReference type="AlphaFoldDB" id="A0A6J4K5H0"/>
<keyword evidence="4 5" id="KW-0472">Membrane</keyword>
<dbReference type="GO" id="GO:0016765">
    <property type="term" value="F:transferase activity, transferring alkyl or aryl (other than methyl) groups"/>
    <property type="evidence" value="ECO:0007669"/>
    <property type="project" value="InterPro"/>
</dbReference>
<evidence type="ECO:0000256" key="2">
    <source>
        <dbReference type="ARBA" id="ARBA00022692"/>
    </source>
</evidence>
<protein>
    <submittedName>
        <fullName evidence="6">UbiA prenyltransferase</fullName>
    </submittedName>
</protein>
<feature type="transmembrane region" description="Helical" evidence="5">
    <location>
        <begin position="137"/>
        <end position="159"/>
    </location>
</feature>
<feature type="transmembrane region" description="Helical" evidence="5">
    <location>
        <begin position="235"/>
        <end position="255"/>
    </location>
</feature>
<accession>A0A6J4K5H0</accession>
<organism evidence="6">
    <name type="scientific">uncultured Actinomycetospora sp</name>
    <dbReference type="NCBI Taxonomy" id="1135996"/>
    <lineage>
        <taxon>Bacteria</taxon>
        <taxon>Bacillati</taxon>
        <taxon>Actinomycetota</taxon>
        <taxon>Actinomycetes</taxon>
        <taxon>Pseudonocardiales</taxon>
        <taxon>Pseudonocardiaceae</taxon>
        <taxon>Actinomycetospora</taxon>
        <taxon>environmental samples</taxon>
    </lineage>
</organism>
<dbReference type="InterPro" id="IPR000537">
    <property type="entry name" value="UbiA_prenyltransferase"/>
</dbReference>
<comment type="subcellular location">
    <subcellularLocation>
        <location evidence="1">Membrane</location>
        <topology evidence="1">Multi-pass membrane protein</topology>
    </subcellularLocation>
</comment>
<dbReference type="Pfam" id="PF01040">
    <property type="entry name" value="UbiA"/>
    <property type="match status" value="1"/>
</dbReference>
<evidence type="ECO:0000313" key="6">
    <source>
        <dbReference type="EMBL" id="CAA9296048.1"/>
    </source>
</evidence>
<dbReference type="GO" id="GO:0016020">
    <property type="term" value="C:membrane"/>
    <property type="evidence" value="ECO:0007669"/>
    <property type="project" value="UniProtKB-SubCell"/>
</dbReference>
<dbReference type="Gene3D" id="1.20.120.1780">
    <property type="entry name" value="UbiA prenyltransferase"/>
    <property type="match status" value="1"/>
</dbReference>
<keyword evidence="2 5" id="KW-0812">Transmembrane</keyword>
<evidence type="ECO:0000256" key="3">
    <source>
        <dbReference type="ARBA" id="ARBA00022989"/>
    </source>
</evidence>
<feature type="transmembrane region" description="Helical" evidence="5">
    <location>
        <begin position="113"/>
        <end position="131"/>
    </location>
</feature>
<evidence type="ECO:0000256" key="1">
    <source>
        <dbReference type="ARBA" id="ARBA00004141"/>
    </source>
</evidence>
<keyword evidence="6" id="KW-0808">Transferase</keyword>
<feature type="transmembrane region" description="Helical" evidence="5">
    <location>
        <begin position="70"/>
        <end position="101"/>
    </location>
</feature>
<evidence type="ECO:0000256" key="5">
    <source>
        <dbReference type="SAM" id="Phobius"/>
    </source>
</evidence>
<feature type="transmembrane region" description="Helical" evidence="5">
    <location>
        <begin position="205"/>
        <end position="223"/>
    </location>
</feature>
<gene>
    <name evidence="6" type="ORF">AVDCRST_MAG54-4856</name>
</gene>
<feature type="transmembrane region" description="Helical" evidence="5">
    <location>
        <begin position="180"/>
        <end position="199"/>
    </location>
</feature>
<dbReference type="EMBL" id="CADCTH010000612">
    <property type="protein sequence ID" value="CAA9296048.1"/>
    <property type="molecule type" value="Genomic_DNA"/>
</dbReference>
<name>A0A6J4K5H0_9PSEU</name>
<dbReference type="Gene3D" id="1.10.357.140">
    <property type="entry name" value="UbiA prenyltransferase"/>
    <property type="match status" value="1"/>
</dbReference>
<proteinExistence type="predicted"/>
<dbReference type="InterPro" id="IPR044878">
    <property type="entry name" value="UbiA_sf"/>
</dbReference>
<evidence type="ECO:0000256" key="4">
    <source>
        <dbReference type="ARBA" id="ARBA00023136"/>
    </source>
</evidence>
<keyword evidence="3 5" id="KW-1133">Transmembrane helix</keyword>